<name>A0ABP9F0G9_9PSEU</name>
<reference evidence="3" key="1">
    <citation type="journal article" date="2019" name="Int. J. Syst. Evol. Microbiol.">
        <title>The Global Catalogue of Microorganisms (GCM) 10K type strain sequencing project: providing services to taxonomists for standard genome sequencing and annotation.</title>
        <authorList>
            <consortium name="The Broad Institute Genomics Platform"/>
            <consortium name="The Broad Institute Genome Sequencing Center for Infectious Disease"/>
            <person name="Wu L."/>
            <person name="Ma J."/>
        </authorList>
    </citation>
    <scope>NUCLEOTIDE SEQUENCE [LARGE SCALE GENOMIC DNA]</scope>
    <source>
        <strain evidence="3">JCM 17983</strain>
    </source>
</reference>
<feature type="compositionally biased region" description="Low complexity" evidence="1">
    <location>
        <begin position="8"/>
        <end position="25"/>
    </location>
</feature>
<comment type="caution">
    <text evidence="2">The sequence shown here is derived from an EMBL/GenBank/DDBJ whole genome shotgun (WGS) entry which is preliminary data.</text>
</comment>
<feature type="region of interest" description="Disordered" evidence="1">
    <location>
        <begin position="313"/>
        <end position="333"/>
    </location>
</feature>
<evidence type="ECO:0008006" key="4">
    <source>
        <dbReference type="Google" id="ProtNLM"/>
    </source>
</evidence>
<feature type="region of interest" description="Disordered" evidence="1">
    <location>
        <begin position="1"/>
        <end position="25"/>
    </location>
</feature>
<evidence type="ECO:0000313" key="2">
    <source>
        <dbReference type="EMBL" id="GAA4890587.1"/>
    </source>
</evidence>
<organism evidence="2 3">
    <name type="scientific">Actinomycetospora straminea</name>
    <dbReference type="NCBI Taxonomy" id="663607"/>
    <lineage>
        <taxon>Bacteria</taxon>
        <taxon>Bacillati</taxon>
        <taxon>Actinomycetota</taxon>
        <taxon>Actinomycetes</taxon>
        <taxon>Pseudonocardiales</taxon>
        <taxon>Pseudonocardiaceae</taxon>
        <taxon>Actinomycetospora</taxon>
    </lineage>
</organism>
<dbReference type="EMBL" id="BAABHQ010000019">
    <property type="protein sequence ID" value="GAA4890587.1"/>
    <property type="molecule type" value="Genomic_DNA"/>
</dbReference>
<evidence type="ECO:0000313" key="3">
    <source>
        <dbReference type="Proteomes" id="UP001500457"/>
    </source>
</evidence>
<sequence>MDVSSIEGSRAGSTGSTAGSRAGGATDATDVVEAALAGAAPRPGRAALLRERWFACSSALGWAAAAEWPDPAVEAVCAVVTARHEGRDARDRAVERVLAHWAGARAGAGIGLAETLTDLAALSTAVSGAGAEEPDDGAGAVVPGHHAPVRGPDGVHLLRAVSIAWTDVACGDIAETAAVDPLSGLASVRYLRTRLAEVYRAARAHGRAAGDEHALVVLTLDVRDWRRVAPLSIAGEAAGVVFDAGESIAVVGRGTVVVLAPREGLAERTAVLRRLLTRRLAAAEGLVGSPTARIVRLPATHDGACALLARLRDAEPEPQHEPEPHHEPEPDHT</sequence>
<keyword evidence="3" id="KW-1185">Reference proteome</keyword>
<proteinExistence type="predicted"/>
<evidence type="ECO:0000256" key="1">
    <source>
        <dbReference type="SAM" id="MobiDB-lite"/>
    </source>
</evidence>
<gene>
    <name evidence="2" type="ORF">GCM10023203_50100</name>
</gene>
<dbReference type="Proteomes" id="UP001500457">
    <property type="component" value="Unassembled WGS sequence"/>
</dbReference>
<accession>A0ABP9F0G9</accession>
<protein>
    <recommendedName>
        <fullName evidence="4">GGDEF domain-containing protein</fullName>
    </recommendedName>
</protein>